<feature type="transmembrane region" description="Helical" evidence="1">
    <location>
        <begin position="7"/>
        <end position="29"/>
    </location>
</feature>
<feature type="transmembrane region" description="Helical" evidence="1">
    <location>
        <begin position="35"/>
        <end position="51"/>
    </location>
</feature>
<keyword evidence="1" id="KW-0812">Transmembrane</keyword>
<accession>A0A542EHT6</accession>
<keyword evidence="1" id="KW-1133">Transmembrane helix</keyword>
<protein>
    <submittedName>
        <fullName evidence="2">Uncharacterized protein</fullName>
    </submittedName>
</protein>
<dbReference type="EMBL" id="VFMO01000001">
    <property type="protein sequence ID" value="TQJ14895.1"/>
    <property type="molecule type" value="Genomic_DNA"/>
</dbReference>
<keyword evidence="1" id="KW-0472">Membrane</keyword>
<proteinExistence type="predicted"/>
<evidence type="ECO:0000313" key="2">
    <source>
        <dbReference type="EMBL" id="TQJ14895.1"/>
    </source>
</evidence>
<reference evidence="2 3" key="1">
    <citation type="submission" date="2019-06" db="EMBL/GenBank/DDBJ databases">
        <title>Sequencing the genomes of 1000 actinobacteria strains.</title>
        <authorList>
            <person name="Klenk H.-P."/>
        </authorList>
    </citation>
    <scope>NUCLEOTIDE SEQUENCE [LARGE SCALE GENOMIC DNA]</scope>
    <source>
        <strain evidence="2 3">DSM 19828</strain>
    </source>
</reference>
<evidence type="ECO:0000313" key="3">
    <source>
        <dbReference type="Proteomes" id="UP000320806"/>
    </source>
</evidence>
<gene>
    <name evidence="2" type="ORF">FB459_2411</name>
</gene>
<comment type="caution">
    <text evidence="2">The sequence shown here is derived from an EMBL/GenBank/DDBJ whole genome shotgun (WGS) entry which is preliminary data.</text>
</comment>
<evidence type="ECO:0000256" key="1">
    <source>
        <dbReference type="SAM" id="Phobius"/>
    </source>
</evidence>
<keyword evidence="3" id="KW-1185">Reference proteome</keyword>
<dbReference type="AlphaFoldDB" id="A0A542EHT6"/>
<sequence length="95" mass="9592">MSDDRRAGTLWVVGWPVVVVVAAVCLAGLPDGGVLPAVLAVLVGVVAVAVGQRSYGPRATAGLHAPASVLTAPTRCSVAQIVLRHPIQPRAPGLV</sequence>
<name>A0A542EHT6_9MICO</name>
<dbReference type="RefSeq" id="WP_141928632.1">
    <property type="nucleotide sequence ID" value="NZ_BAABCI010000006.1"/>
</dbReference>
<organism evidence="2 3">
    <name type="scientific">Yimella lutea</name>
    <dbReference type="NCBI Taxonomy" id="587872"/>
    <lineage>
        <taxon>Bacteria</taxon>
        <taxon>Bacillati</taxon>
        <taxon>Actinomycetota</taxon>
        <taxon>Actinomycetes</taxon>
        <taxon>Micrococcales</taxon>
        <taxon>Dermacoccaceae</taxon>
        <taxon>Yimella</taxon>
    </lineage>
</organism>
<dbReference type="Proteomes" id="UP000320806">
    <property type="component" value="Unassembled WGS sequence"/>
</dbReference>